<evidence type="ECO:0000313" key="2">
    <source>
        <dbReference type="EMBL" id="KAG5624152.1"/>
    </source>
</evidence>
<gene>
    <name evidence="2" type="ORF">H5410_009370</name>
</gene>
<name>A0A9J6AHU6_SOLCO</name>
<accession>A0A9J6AHU6</accession>
<dbReference type="AlphaFoldDB" id="A0A9J6AHU6"/>
<evidence type="ECO:0000256" key="1">
    <source>
        <dbReference type="SAM" id="MobiDB-lite"/>
    </source>
</evidence>
<keyword evidence="3" id="KW-1185">Reference proteome</keyword>
<protein>
    <submittedName>
        <fullName evidence="2">Uncharacterized protein</fullName>
    </submittedName>
</protein>
<comment type="caution">
    <text evidence="2">The sequence shown here is derived from an EMBL/GenBank/DDBJ whole genome shotgun (WGS) entry which is preliminary data.</text>
</comment>
<evidence type="ECO:0000313" key="3">
    <source>
        <dbReference type="Proteomes" id="UP000824120"/>
    </source>
</evidence>
<feature type="compositionally biased region" description="Low complexity" evidence="1">
    <location>
        <begin position="1"/>
        <end position="14"/>
    </location>
</feature>
<organism evidence="2 3">
    <name type="scientific">Solanum commersonii</name>
    <name type="common">Commerson's wild potato</name>
    <name type="synonym">Commerson's nightshade</name>
    <dbReference type="NCBI Taxonomy" id="4109"/>
    <lineage>
        <taxon>Eukaryota</taxon>
        <taxon>Viridiplantae</taxon>
        <taxon>Streptophyta</taxon>
        <taxon>Embryophyta</taxon>
        <taxon>Tracheophyta</taxon>
        <taxon>Spermatophyta</taxon>
        <taxon>Magnoliopsida</taxon>
        <taxon>eudicotyledons</taxon>
        <taxon>Gunneridae</taxon>
        <taxon>Pentapetalae</taxon>
        <taxon>asterids</taxon>
        <taxon>lamiids</taxon>
        <taxon>Solanales</taxon>
        <taxon>Solanaceae</taxon>
        <taxon>Solanoideae</taxon>
        <taxon>Solaneae</taxon>
        <taxon>Solanum</taxon>
    </lineage>
</organism>
<dbReference type="Proteomes" id="UP000824120">
    <property type="component" value="Chromosome 2"/>
</dbReference>
<feature type="region of interest" description="Disordered" evidence="1">
    <location>
        <begin position="1"/>
        <end position="34"/>
    </location>
</feature>
<sequence>MQSQSPQQSQPYSKSESKQPESLPKLGATTRRTVTTKYSCQPATQNLCASGKFSTHQGNRNTFFIFLDASNPSNVKAVVDFLMHNLLELQTVQRKKDDPYKTLNEFRQLEIQI</sequence>
<proteinExistence type="predicted"/>
<reference evidence="2 3" key="1">
    <citation type="submission" date="2020-09" db="EMBL/GenBank/DDBJ databases">
        <title>De no assembly of potato wild relative species, Solanum commersonii.</title>
        <authorList>
            <person name="Cho K."/>
        </authorList>
    </citation>
    <scope>NUCLEOTIDE SEQUENCE [LARGE SCALE GENOMIC DNA]</scope>
    <source>
        <strain evidence="2">LZ3.2</strain>
        <tissue evidence="2">Leaf</tissue>
    </source>
</reference>
<dbReference type="EMBL" id="JACXVP010000002">
    <property type="protein sequence ID" value="KAG5624152.1"/>
    <property type="molecule type" value="Genomic_DNA"/>
</dbReference>